<evidence type="ECO:0000313" key="1">
    <source>
        <dbReference type="EMBL" id="CAB4289230.1"/>
    </source>
</evidence>
<gene>
    <name evidence="1" type="ORF">CURHAP_LOCUS47742</name>
    <name evidence="2" type="ORF">ORAREDHAP_LOCUS46968</name>
</gene>
<name>A0A6J5Y576_PRUAR</name>
<sequence length="78" mass="8525">MEKIRNLISNTMKVDPHTMSQARGRTYGVVYEGIQLAHATDTVVVENIGLTTLVTVDGLNVDHPARIDADNPAKKHGE</sequence>
<accession>A0A6J5Y576</accession>
<evidence type="ECO:0000313" key="2">
    <source>
        <dbReference type="EMBL" id="CAB4319547.1"/>
    </source>
</evidence>
<dbReference type="Proteomes" id="UP000507245">
    <property type="component" value="Unassembled WGS sequence"/>
</dbReference>
<keyword evidence="4" id="KW-1185">Reference proteome</keyword>
<dbReference type="AlphaFoldDB" id="A0A6J5Y576"/>
<dbReference type="EMBL" id="CAEKDK010000008">
    <property type="protein sequence ID" value="CAB4289230.1"/>
    <property type="molecule type" value="Genomic_DNA"/>
</dbReference>
<dbReference type="Proteomes" id="UP000507222">
    <property type="component" value="Unassembled WGS sequence"/>
</dbReference>
<evidence type="ECO:0000313" key="3">
    <source>
        <dbReference type="Proteomes" id="UP000507222"/>
    </source>
</evidence>
<dbReference type="EMBL" id="CAEKKB010000008">
    <property type="protein sequence ID" value="CAB4319547.1"/>
    <property type="molecule type" value="Genomic_DNA"/>
</dbReference>
<reference evidence="2 3" key="2">
    <citation type="submission" date="2020-05" db="EMBL/GenBank/DDBJ databases">
        <authorList>
            <person name="Campoy J."/>
            <person name="Schneeberger K."/>
            <person name="Spophaly S."/>
        </authorList>
    </citation>
    <scope>NUCLEOTIDE SEQUENCE [LARGE SCALE GENOMIC DNA]</scope>
    <source>
        <strain evidence="2">PruArmRojPasFocal</strain>
    </source>
</reference>
<reference evidence="4" key="1">
    <citation type="journal article" date="2020" name="Genome Biol.">
        <title>Gamete binning: chromosome-level and haplotype-resolved genome assembly enabled by high-throughput single-cell sequencing of gamete genomes.</title>
        <authorList>
            <person name="Campoy J.A."/>
            <person name="Sun H."/>
            <person name="Goel M."/>
            <person name="Jiao W.-B."/>
            <person name="Folz-Donahue K."/>
            <person name="Wang N."/>
            <person name="Rubio M."/>
            <person name="Liu C."/>
            <person name="Kukat C."/>
            <person name="Ruiz D."/>
            <person name="Huettel B."/>
            <person name="Schneeberger K."/>
        </authorList>
    </citation>
    <scope>NUCLEOTIDE SEQUENCE [LARGE SCALE GENOMIC DNA]</scope>
    <source>
        <strain evidence="4">cv. Rojo Pasion</strain>
    </source>
</reference>
<evidence type="ECO:0000313" key="4">
    <source>
        <dbReference type="Proteomes" id="UP000507245"/>
    </source>
</evidence>
<proteinExistence type="predicted"/>
<organism evidence="2 4">
    <name type="scientific">Prunus armeniaca</name>
    <name type="common">Apricot</name>
    <name type="synonym">Armeniaca vulgaris</name>
    <dbReference type="NCBI Taxonomy" id="36596"/>
    <lineage>
        <taxon>Eukaryota</taxon>
        <taxon>Viridiplantae</taxon>
        <taxon>Streptophyta</taxon>
        <taxon>Embryophyta</taxon>
        <taxon>Tracheophyta</taxon>
        <taxon>Spermatophyta</taxon>
        <taxon>Magnoliopsida</taxon>
        <taxon>eudicotyledons</taxon>
        <taxon>Gunneridae</taxon>
        <taxon>Pentapetalae</taxon>
        <taxon>rosids</taxon>
        <taxon>fabids</taxon>
        <taxon>Rosales</taxon>
        <taxon>Rosaceae</taxon>
        <taxon>Amygdaloideae</taxon>
        <taxon>Amygdaleae</taxon>
        <taxon>Prunus</taxon>
    </lineage>
</organism>
<protein>
    <submittedName>
        <fullName evidence="2">Uncharacterized protein</fullName>
    </submittedName>
</protein>